<dbReference type="GO" id="GO:0005524">
    <property type="term" value="F:ATP binding"/>
    <property type="evidence" value="ECO:0007669"/>
    <property type="project" value="InterPro"/>
</dbReference>
<comment type="caution">
    <text evidence="3">The sequence shown here is derived from an EMBL/GenBank/DDBJ whole genome shotgun (WGS) entry which is preliminary data.</text>
</comment>
<dbReference type="InterPro" id="IPR006321">
    <property type="entry name" value="PilT/PilU"/>
</dbReference>
<comment type="similarity">
    <text evidence="1">Belongs to the GSP E family.</text>
</comment>
<dbReference type="Pfam" id="PF00437">
    <property type="entry name" value="T2SSE"/>
    <property type="match status" value="1"/>
</dbReference>
<sequence length="355" mass="39565">MTTKLKELMTNLVSRNGSDLHLTGGTTPYFRIQGQILPASSEIYEETQLRRDLEEILTAEKLKVFDKEKELDCSYGLKGVARFRLNIFMDRGKLSCVMRALNTDIPDFSKIGLPDSVQQLLNRPRGLMLVTGPTGSGKTTTLASSIDWINNNHSHHILTIEDPIEFVFDNKNCLVRQREVGEDTLSFSKALRSALREDPDIILVGEMRDLETISLAITAAETGHLVMGTLHTSSASQTIDRIIDVFPTSQQQQVRVQLSASLIGVISQTLCKTKDNKRTLAAEILVNNNAIGNLIREAKASQVYSQIQVGAKYGMQTLEQALFEHINQGKITKEEAFFKCNRPNVLTSLLELDNS</sequence>
<dbReference type="PANTHER" id="PTHR30486">
    <property type="entry name" value="TWITCHING MOTILITY PROTEIN PILT"/>
    <property type="match status" value="1"/>
</dbReference>
<protein>
    <submittedName>
        <fullName evidence="3">Twitching motility protein PilT</fullName>
    </submittedName>
</protein>
<dbReference type="RefSeq" id="WP_032526985.1">
    <property type="nucleotide sequence ID" value="NZ_CP138951.1"/>
</dbReference>
<dbReference type="Proteomes" id="UP000030445">
    <property type="component" value="Unassembled WGS sequence"/>
</dbReference>
<name>A0A0A2AAW3_PROMR</name>
<evidence type="ECO:0000313" key="4">
    <source>
        <dbReference type="Proteomes" id="UP000030445"/>
    </source>
</evidence>
<dbReference type="PROSITE" id="PS00662">
    <property type="entry name" value="T2SP_E"/>
    <property type="match status" value="1"/>
</dbReference>
<dbReference type="eggNOG" id="COG2805">
    <property type="taxonomic scope" value="Bacteria"/>
</dbReference>
<dbReference type="SUPFAM" id="SSF52540">
    <property type="entry name" value="P-loop containing nucleoside triphosphate hydrolases"/>
    <property type="match status" value="1"/>
</dbReference>
<dbReference type="InterPro" id="IPR027417">
    <property type="entry name" value="P-loop_NTPase"/>
</dbReference>
<dbReference type="Gene3D" id="3.40.50.300">
    <property type="entry name" value="P-loop containing nucleotide triphosphate hydrolases"/>
    <property type="match status" value="1"/>
</dbReference>
<dbReference type="InterPro" id="IPR050921">
    <property type="entry name" value="T4SS_GSP_E_ATPase"/>
</dbReference>
<dbReference type="InterPro" id="IPR001482">
    <property type="entry name" value="T2SS/T4SS_dom"/>
</dbReference>
<feature type="domain" description="Bacterial type II secretion system protein E" evidence="2">
    <location>
        <begin position="195"/>
        <end position="209"/>
    </location>
</feature>
<dbReference type="STRING" id="74545.EU96_1363"/>
<evidence type="ECO:0000256" key="1">
    <source>
        <dbReference type="ARBA" id="ARBA00006611"/>
    </source>
</evidence>
<dbReference type="AlphaFoldDB" id="A0A0A2AAW3"/>
<evidence type="ECO:0000259" key="2">
    <source>
        <dbReference type="PROSITE" id="PS00662"/>
    </source>
</evidence>
<dbReference type="GO" id="GO:0016887">
    <property type="term" value="F:ATP hydrolysis activity"/>
    <property type="evidence" value="ECO:0007669"/>
    <property type="project" value="InterPro"/>
</dbReference>
<organism evidence="3 4">
    <name type="scientific">Prochlorococcus marinus str. MIT 9302</name>
    <dbReference type="NCBI Taxonomy" id="74545"/>
    <lineage>
        <taxon>Bacteria</taxon>
        <taxon>Bacillati</taxon>
        <taxon>Cyanobacteriota</taxon>
        <taxon>Cyanophyceae</taxon>
        <taxon>Synechococcales</taxon>
        <taxon>Prochlorococcaceae</taxon>
        <taxon>Prochlorococcus</taxon>
    </lineage>
</organism>
<proteinExistence type="inferred from homology"/>
<reference evidence="4" key="1">
    <citation type="journal article" date="2014" name="Sci. Data">
        <title>Genomes of diverse isolates of the marine cyanobacterium Prochlorococcus.</title>
        <authorList>
            <person name="Biller S."/>
            <person name="Berube P."/>
            <person name="Thompson J."/>
            <person name="Kelly L."/>
            <person name="Roggensack S."/>
            <person name="Awad L."/>
            <person name="Roache-Johnson K."/>
            <person name="Ding H."/>
            <person name="Giovannoni S.J."/>
            <person name="Moore L.R."/>
            <person name="Chisholm S.W."/>
        </authorList>
    </citation>
    <scope>NUCLEOTIDE SEQUENCE [LARGE SCALE GENOMIC DNA]</scope>
    <source>
        <strain evidence="4">MIT 9302</strain>
    </source>
</reference>
<evidence type="ECO:0000313" key="3">
    <source>
        <dbReference type="EMBL" id="KGF97649.1"/>
    </source>
</evidence>
<gene>
    <name evidence="3" type="ORF">EU96_1363</name>
</gene>
<dbReference type="CDD" id="cd01131">
    <property type="entry name" value="PilT"/>
    <property type="match status" value="1"/>
</dbReference>
<dbReference type="PANTHER" id="PTHR30486:SF16">
    <property type="entry name" value="TWITCHING MOTILITY PROTEIN PILT"/>
    <property type="match status" value="1"/>
</dbReference>
<accession>A0A0A2AAW3</accession>
<dbReference type="Gene3D" id="3.30.450.90">
    <property type="match status" value="1"/>
</dbReference>
<dbReference type="NCBIfam" id="TIGR01420">
    <property type="entry name" value="pilT_fam"/>
    <property type="match status" value="1"/>
</dbReference>
<dbReference type="EMBL" id="JNAM01000010">
    <property type="protein sequence ID" value="KGF97649.1"/>
    <property type="molecule type" value="Genomic_DNA"/>
</dbReference>
<dbReference type="OrthoDB" id="568371at2"/>